<dbReference type="InterPro" id="IPR008906">
    <property type="entry name" value="HATC_C_dom"/>
</dbReference>
<accession>A0A388LWV5</accession>
<keyword evidence="4" id="KW-1185">Reference proteome</keyword>
<feature type="compositionally biased region" description="Basic and acidic residues" evidence="1">
    <location>
        <begin position="696"/>
        <end position="706"/>
    </location>
</feature>
<feature type="domain" description="HAT C-terminal dimerisation" evidence="2">
    <location>
        <begin position="529"/>
        <end position="590"/>
    </location>
</feature>
<dbReference type="AlphaFoldDB" id="A0A388LWV5"/>
<sequence length="782" mass="87892">MQQQSKVTASSHSQGTAVFVKELKKHPEERGFRSQSCEVKLSMALAKQIYQSLARQFTDEGPHGKDPSKGSRHWLCNYCETRFVGNKSVLKKHFMKKCSIDLVTWALTAEERVMRVEGIRLGKHQASQLLGATGGSSGPTTGPSSGSFVPPSSPRERPSDGEMPSPAGSGTCFPPAPGSGGRSVRQTLIEEADSIITQNEQTSRKMDRFLICTNQPFSLVENYYFLEFVDAVKKCHPSWWPCKRDEMRTKRLDGQFRVCAKAGKMVEAKYPGIFCVGCTAHALDLALEDMYKCMDWMKAVVDKGNQVGKFFTNVDKVRAMYNRIANAQLKRPAVTRFATNFEMLQSLKTGRNPLELCVCNAAWVEKLVRGEQVAAFNAVTHIIMDTNEFWKDVDKAMAVMEPVVKLLRLVDGPGATMSKVYFGMDAVVAKIRTLECLSEAEKADVEKILTDRWAFMTLELHCAAAFLDPEYRTHTLRDTEIREGFNIWLYSWAPPELLQSDIIRQVDTWLQGLATLGTQNARDQASTKTPALWWEAFGGSLDLLQPQAIKLLGQASSSAACERNWSLHQLIYGQRRTKLMPERLSKLVYNNWNIQLATRRERGDREDIHIPWKDDQLARVEVDEWYDEWAAQVREGTAGDAAATEVCVDESDDAPLERTWLHNKDEDNFADDEDDIVALGALERAWHANTKPGKQRVRELRRKSGVEEPDPAFVYTLEGHASENNEEEEEMSQHGSGEPDGSGVPDGDELEEDPSQAESHGEEQSGEEDEQPLAKEYLECSM</sequence>
<feature type="compositionally biased region" description="Acidic residues" evidence="1">
    <location>
        <begin position="746"/>
        <end position="755"/>
    </location>
</feature>
<protein>
    <recommendedName>
        <fullName evidence="2">HAT C-terminal dimerisation domain-containing protein</fullName>
    </recommendedName>
</protein>
<dbReference type="PANTHER" id="PTHR32166:SF123">
    <property type="entry name" value="BED-TYPE DOMAIN-CONTAINING PROTEIN"/>
    <property type="match status" value="1"/>
</dbReference>
<evidence type="ECO:0000313" key="3">
    <source>
        <dbReference type="EMBL" id="GBG86804.1"/>
    </source>
</evidence>
<dbReference type="EMBL" id="BFEA01000580">
    <property type="protein sequence ID" value="GBG86804.1"/>
    <property type="molecule type" value="Genomic_DNA"/>
</dbReference>
<comment type="caution">
    <text evidence="3">The sequence shown here is derived from an EMBL/GenBank/DDBJ whole genome shotgun (WGS) entry which is preliminary data.</text>
</comment>
<dbReference type="SUPFAM" id="SSF53098">
    <property type="entry name" value="Ribonuclease H-like"/>
    <property type="match status" value="1"/>
</dbReference>
<dbReference type="STRING" id="69332.A0A388LWV5"/>
<dbReference type="InterPro" id="IPR012337">
    <property type="entry name" value="RNaseH-like_sf"/>
</dbReference>
<dbReference type="Proteomes" id="UP000265515">
    <property type="component" value="Unassembled WGS sequence"/>
</dbReference>
<dbReference type="Gramene" id="GBG86804">
    <property type="protein sequence ID" value="GBG86804"/>
    <property type="gene ID" value="CBR_g42087"/>
</dbReference>
<evidence type="ECO:0000313" key="4">
    <source>
        <dbReference type="Proteomes" id="UP000265515"/>
    </source>
</evidence>
<name>A0A388LWV5_CHABU</name>
<proteinExistence type="predicted"/>
<dbReference type="OMA" id="GHASENN"/>
<dbReference type="GO" id="GO:0046983">
    <property type="term" value="F:protein dimerization activity"/>
    <property type="evidence" value="ECO:0007669"/>
    <property type="project" value="InterPro"/>
</dbReference>
<reference evidence="3 4" key="1">
    <citation type="journal article" date="2018" name="Cell">
        <title>The Chara Genome: Secondary Complexity and Implications for Plant Terrestrialization.</title>
        <authorList>
            <person name="Nishiyama T."/>
            <person name="Sakayama H."/>
            <person name="Vries J.D."/>
            <person name="Buschmann H."/>
            <person name="Saint-Marcoux D."/>
            <person name="Ullrich K.K."/>
            <person name="Haas F.B."/>
            <person name="Vanderstraeten L."/>
            <person name="Becker D."/>
            <person name="Lang D."/>
            <person name="Vosolsobe S."/>
            <person name="Rombauts S."/>
            <person name="Wilhelmsson P.K.I."/>
            <person name="Janitza P."/>
            <person name="Kern R."/>
            <person name="Heyl A."/>
            <person name="Rumpler F."/>
            <person name="Villalobos L.I.A.C."/>
            <person name="Clay J.M."/>
            <person name="Skokan R."/>
            <person name="Toyoda A."/>
            <person name="Suzuki Y."/>
            <person name="Kagoshima H."/>
            <person name="Schijlen E."/>
            <person name="Tajeshwar N."/>
            <person name="Catarino B."/>
            <person name="Hetherington A.J."/>
            <person name="Saltykova A."/>
            <person name="Bonnot C."/>
            <person name="Breuninger H."/>
            <person name="Symeonidi A."/>
            <person name="Radhakrishnan G.V."/>
            <person name="Van Nieuwerburgh F."/>
            <person name="Deforce D."/>
            <person name="Chang C."/>
            <person name="Karol K.G."/>
            <person name="Hedrich R."/>
            <person name="Ulvskov P."/>
            <person name="Glockner G."/>
            <person name="Delwiche C.F."/>
            <person name="Petrasek J."/>
            <person name="Van de Peer Y."/>
            <person name="Friml J."/>
            <person name="Beilby M."/>
            <person name="Dolan L."/>
            <person name="Kohara Y."/>
            <person name="Sugano S."/>
            <person name="Fujiyama A."/>
            <person name="Delaux P.-M."/>
            <person name="Quint M."/>
            <person name="TheiBen G."/>
            <person name="Hagemann M."/>
            <person name="Harholt J."/>
            <person name="Dunand C."/>
            <person name="Zachgo S."/>
            <person name="Langdale J."/>
            <person name="Maumus F."/>
            <person name="Straeten D.V.D."/>
            <person name="Gould S.B."/>
            <person name="Rensing S.A."/>
        </authorList>
    </citation>
    <scope>NUCLEOTIDE SEQUENCE [LARGE SCALE GENOMIC DNA]</scope>
    <source>
        <strain evidence="3 4">S276</strain>
    </source>
</reference>
<gene>
    <name evidence="3" type="ORF">CBR_g42087</name>
</gene>
<feature type="region of interest" description="Disordered" evidence="1">
    <location>
        <begin position="129"/>
        <end position="183"/>
    </location>
</feature>
<evidence type="ECO:0000259" key="2">
    <source>
        <dbReference type="Pfam" id="PF05699"/>
    </source>
</evidence>
<feature type="region of interest" description="Disordered" evidence="1">
    <location>
        <begin position="690"/>
        <end position="782"/>
    </location>
</feature>
<dbReference type="Pfam" id="PF05699">
    <property type="entry name" value="Dimer_Tnp_hAT"/>
    <property type="match status" value="1"/>
</dbReference>
<organism evidence="3 4">
    <name type="scientific">Chara braunii</name>
    <name type="common">Braun's stonewort</name>
    <dbReference type="NCBI Taxonomy" id="69332"/>
    <lineage>
        <taxon>Eukaryota</taxon>
        <taxon>Viridiplantae</taxon>
        <taxon>Streptophyta</taxon>
        <taxon>Charophyceae</taxon>
        <taxon>Charales</taxon>
        <taxon>Characeae</taxon>
        <taxon>Chara</taxon>
    </lineage>
</organism>
<feature type="compositionally biased region" description="Low complexity" evidence="1">
    <location>
        <begin position="138"/>
        <end position="150"/>
    </location>
</feature>
<evidence type="ECO:0000256" key="1">
    <source>
        <dbReference type="SAM" id="MobiDB-lite"/>
    </source>
</evidence>
<feature type="compositionally biased region" description="Basic and acidic residues" evidence="1">
    <location>
        <begin position="772"/>
        <end position="782"/>
    </location>
</feature>
<dbReference type="PANTHER" id="PTHR32166">
    <property type="entry name" value="OSJNBA0013A04.12 PROTEIN"/>
    <property type="match status" value="1"/>
</dbReference>